<dbReference type="InterPro" id="IPR017871">
    <property type="entry name" value="ABC_transporter-like_CS"/>
</dbReference>
<dbReference type="SMART" id="SM00382">
    <property type="entry name" value="AAA"/>
    <property type="match status" value="1"/>
</dbReference>
<dbReference type="GO" id="GO:0016887">
    <property type="term" value="F:ATP hydrolysis activity"/>
    <property type="evidence" value="ECO:0007669"/>
    <property type="project" value="InterPro"/>
</dbReference>
<gene>
    <name evidence="12" type="ORF">SAMN02745249_01035</name>
</gene>
<dbReference type="OrthoDB" id="9770415at2"/>
<evidence type="ECO:0000256" key="6">
    <source>
        <dbReference type="ARBA" id="ARBA00022840"/>
    </source>
</evidence>
<dbReference type="GO" id="GO:0005524">
    <property type="term" value="F:ATP binding"/>
    <property type="evidence" value="ECO:0007669"/>
    <property type="project" value="UniProtKB-KW"/>
</dbReference>
<dbReference type="AlphaFoldDB" id="A0A1M4VX34"/>
<dbReference type="RefSeq" id="WP_073297355.1">
    <property type="nucleotide sequence ID" value="NZ_FQUF01000013.1"/>
</dbReference>
<feature type="transmembrane region" description="Helical" evidence="9">
    <location>
        <begin position="157"/>
        <end position="176"/>
    </location>
</feature>
<sequence>MFEVMLKLKDFFNKNKKDYIRSFITMIASNLFSVFIPYLIGQLIDYIVQDELTYRLLIKVISAFLFSLIAAYIFEFIWSYYLFTGAAKLQRSMRDNLMAHFLNMRSIFFEKFRVGDLMARSTQDVRAIADTAGYGMMVLMNATLFLTTIVGMMGFSVSWRLTIFSLFPLIILAYTFDKLGNELEKRFSIAQESFSSLNNDVLEVVDGIRVIRAYVKEEDYLDKFRKQTESMLVKNNRVADINAMFMPFVKIITSICTVISFGYGTFLVYEGTLSVGNIVAFQMYLGMIIWPIISIGELTNVLRQGSAAMIRVEDVLNTTDEMEENGFKDIEDSNDIVMQNLNFQYPTSQEMNLSQINIEIPKGKTMGIVGKTGAGKTTLLRQFLRQYPLGDGDFFYGDDGVLDYQRNQIQHLIGYVPQDHILFSRSVRDNIAFGKGQASDQEILESIKIAAFDEDLLQMNKGLDTMIGEKGVSISGGQKQRISLARALIKNPEILILDDALSAVDAKTEQRIISNIQQVRTNKTTLISTHRLSAVKEADEIIVLEEGQIVEHGNHEELLALQGWYYKQYLRQELKEGDA</sequence>
<dbReference type="Gene3D" id="1.20.1560.10">
    <property type="entry name" value="ABC transporter type 1, transmembrane domain"/>
    <property type="match status" value="1"/>
</dbReference>
<keyword evidence="6 12" id="KW-0067">ATP-binding</keyword>
<feature type="domain" description="ABC transporter" evidence="10">
    <location>
        <begin position="336"/>
        <end position="571"/>
    </location>
</feature>
<keyword evidence="2" id="KW-0813">Transport</keyword>
<keyword evidence="13" id="KW-1185">Reference proteome</keyword>
<dbReference type="InterPro" id="IPR003439">
    <property type="entry name" value="ABC_transporter-like_ATP-bd"/>
</dbReference>
<dbReference type="FunFam" id="3.40.50.300:FF:000221">
    <property type="entry name" value="Multidrug ABC transporter ATP-binding protein"/>
    <property type="match status" value="1"/>
</dbReference>
<evidence type="ECO:0000259" key="10">
    <source>
        <dbReference type="PROSITE" id="PS50893"/>
    </source>
</evidence>
<dbReference type="PROSITE" id="PS00211">
    <property type="entry name" value="ABC_TRANSPORTER_1"/>
    <property type="match status" value="1"/>
</dbReference>
<evidence type="ECO:0000256" key="7">
    <source>
        <dbReference type="ARBA" id="ARBA00022989"/>
    </source>
</evidence>
<feature type="transmembrane region" description="Helical" evidence="9">
    <location>
        <begin position="127"/>
        <end position="151"/>
    </location>
</feature>
<dbReference type="Pfam" id="PF00664">
    <property type="entry name" value="ABC_membrane"/>
    <property type="match status" value="1"/>
</dbReference>
<dbReference type="PANTHER" id="PTHR43394:SF1">
    <property type="entry name" value="ATP-BINDING CASSETTE SUB-FAMILY B MEMBER 10, MITOCHONDRIAL"/>
    <property type="match status" value="1"/>
</dbReference>
<dbReference type="GO" id="GO:0005886">
    <property type="term" value="C:plasma membrane"/>
    <property type="evidence" value="ECO:0007669"/>
    <property type="project" value="UniProtKB-SubCell"/>
</dbReference>
<feature type="transmembrane region" description="Helical" evidence="9">
    <location>
        <begin position="247"/>
        <end position="269"/>
    </location>
</feature>
<organism evidence="12 13">
    <name type="scientific">Atopostipes suicloacalis DSM 15692</name>
    <dbReference type="NCBI Taxonomy" id="1121025"/>
    <lineage>
        <taxon>Bacteria</taxon>
        <taxon>Bacillati</taxon>
        <taxon>Bacillota</taxon>
        <taxon>Bacilli</taxon>
        <taxon>Lactobacillales</taxon>
        <taxon>Carnobacteriaceae</taxon>
        <taxon>Atopostipes</taxon>
    </lineage>
</organism>
<evidence type="ECO:0000256" key="1">
    <source>
        <dbReference type="ARBA" id="ARBA00004651"/>
    </source>
</evidence>
<dbReference type="PANTHER" id="PTHR43394">
    <property type="entry name" value="ATP-DEPENDENT PERMEASE MDL1, MITOCHONDRIAL"/>
    <property type="match status" value="1"/>
</dbReference>
<keyword evidence="3" id="KW-1003">Cell membrane</keyword>
<feature type="domain" description="ABC transmembrane type-1" evidence="11">
    <location>
        <begin position="22"/>
        <end position="304"/>
    </location>
</feature>
<dbReference type="Pfam" id="PF00005">
    <property type="entry name" value="ABC_tran"/>
    <property type="match status" value="1"/>
</dbReference>
<name>A0A1M4VX34_9LACT</name>
<dbReference type="GO" id="GO:0015421">
    <property type="term" value="F:ABC-type oligopeptide transporter activity"/>
    <property type="evidence" value="ECO:0007669"/>
    <property type="project" value="TreeGrafter"/>
</dbReference>
<dbReference type="Gene3D" id="3.40.50.300">
    <property type="entry name" value="P-loop containing nucleotide triphosphate hydrolases"/>
    <property type="match status" value="1"/>
</dbReference>
<feature type="transmembrane region" description="Helical" evidence="9">
    <location>
        <begin position="60"/>
        <end position="83"/>
    </location>
</feature>
<dbReference type="InterPro" id="IPR027417">
    <property type="entry name" value="P-loop_NTPase"/>
</dbReference>
<evidence type="ECO:0000256" key="4">
    <source>
        <dbReference type="ARBA" id="ARBA00022692"/>
    </source>
</evidence>
<evidence type="ECO:0000256" key="9">
    <source>
        <dbReference type="SAM" id="Phobius"/>
    </source>
</evidence>
<evidence type="ECO:0000313" key="13">
    <source>
        <dbReference type="Proteomes" id="UP000184128"/>
    </source>
</evidence>
<feature type="transmembrane region" description="Helical" evidence="9">
    <location>
        <begin position="20"/>
        <end position="40"/>
    </location>
</feature>
<dbReference type="SUPFAM" id="SSF90123">
    <property type="entry name" value="ABC transporter transmembrane region"/>
    <property type="match status" value="1"/>
</dbReference>
<dbReference type="EMBL" id="FQUF01000013">
    <property type="protein sequence ID" value="SHE73526.1"/>
    <property type="molecule type" value="Genomic_DNA"/>
</dbReference>
<dbReference type="STRING" id="1121025.SAMN02745249_01035"/>
<proteinExistence type="predicted"/>
<evidence type="ECO:0000256" key="5">
    <source>
        <dbReference type="ARBA" id="ARBA00022741"/>
    </source>
</evidence>
<dbReference type="InterPro" id="IPR036640">
    <property type="entry name" value="ABC1_TM_sf"/>
</dbReference>
<keyword evidence="7 9" id="KW-1133">Transmembrane helix</keyword>
<protein>
    <submittedName>
        <fullName evidence="12">ATP-binding cassette, subfamily B</fullName>
    </submittedName>
</protein>
<evidence type="ECO:0000259" key="11">
    <source>
        <dbReference type="PROSITE" id="PS50929"/>
    </source>
</evidence>
<feature type="transmembrane region" description="Helical" evidence="9">
    <location>
        <begin position="281"/>
        <end position="302"/>
    </location>
</feature>
<keyword evidence="5" id="KW-0547">Nucleotide-binding</keyword>
<dbReference type="InterPro" id="IPR011527">
    <property type="entry name" value="ABC1_TM_dom"/>
</dbReference>
<accession>A0A1M4VX34</accession>
<reference evidence="12 13" key="1">
    <citation type="submission" date="2016-11" db="EMBL/GenBank/DDBJ databases">
        <authorList>
            <person name="Jaros S."/>
            <person name="Januszkiewicz K."/>
            <person name="Wedrychowicz H."/>
        </authorList>
    </citation>
    <scope>NUCLEOTIDE SEQUENCE [LARGE SCALE GENOMIC DNA]</scope>
    <source>
        <strain evidence="12 13">DSM 15692</strain>
    </source>
</reference>
<keyword evidence="4 9" id="KW-0812">Transmembrane</keyword>
<evidence type="ECO:0000313" key="12">
    <source>
        <dbReference type="EMBL" id="SHE73526.1"/>
    </source>
</evidence>
<comment type="subcellular location">
    <subcellularLocation>
        <location evidence="1">Cell membrane</location>
        <topology evidence="1">Multi-pass membrane protein</topology>
    </subcellularLocation>
</comment>
<evidence type="ECO:0000256" key="2">
    <source>
        <dbReference type="ARBA" id="ARBA00022448"/>
    </source>
</evidence>
<dbReference type="PROSITE" id="PS50893">
    <property type="entry name" value="ABC_TRANSPORTER_2"/>
    <property type="match status" value="1"/>
</dbReference>
<dbReference type="SUPFAM" id="SSF52540">
    <property type="entry name" value="P-loop containing nucleoside triphosphate hydrolases"/>
    <property type="match status" value="1"/>
</dbReference>
<evidence type="ECO:0000256" key="3">
    <source>
        <dbReference type="ARBA" id="ARBA00022475"/>
    </source>
</evidence>
<evidence type="ECO:0000256" key="8">
    <source>
        <dbReference type="ARBA" id="ARBA00023136"/>
    </source>
</evidence>
<dbReference type="Proteomes" id="UP000184128">
    <property type="component" value="Unassembled WGS sequence"/>
</dbReference>
<keyword evidence="8 9" id="KW-0472">Membrane</keyword>
<dbReference type="CDD" id="cd18541">
    <property type="entry name" value="ABC_6TM_TmrB_like"/>
    <property type="match status" value="1"/>
</dbReference>
<dbReference type="InterPro" id="IPR039421">
    <property type="entry name" value="Type_1_exporter"/>
</dbReference>
<dbReference type="PROSITE" id="PS50929">
    <property type="entry name" value="ABC_TM1F"/>
    <property type="match status" value="1"/>
</dbReference>
<dbReference type="InterPro" id="IPR003593">
    <property type="entry name" value="AAA+_ATPase"/>
</dbReference>